<comment type="subcellular location">
    <subcellularLocation>
        <location evidence="1">Cell outer membrane</location>
    </subcellularLocation>
</comment>
<dbReference type="InterPro" id="IPR012944">
    <property type="entry name" value="SusD_RagB_dom"/>
</dbReference>
<dbReference type="OrthoDB" id="5694214at2"/>
<feature type="domain" description="SusD-like N-terminal" evidence="7">
    <location>
        <begin position="86"/>
        <end position="221"/>
    </location>
</feature>
<gene>
    <name evidence="8" type="ORF">FSB73_09230</name>
</gene>
<dbReference type="InterPro" id="IPR033985">
    <property type="entry name" value="SusD-like_N"/>
</dbReference>
<keyword evidence="9" id="KW-1185">Reference proteome</keyword>
<evidence type="ECO:0000259" key="7">
    <source>
        <dbReference type="Pfam" id="PF14322"/>
    </source>
</evidence>
<evidence type="ECO:0000256" key="1">
    <source>
        <dbReference type="ARBA" id="ARBA00004442"/>
    </source>
</evidence>
<protein>
    <submittedName>
        <fullName evidence="8">RagB/SusD family nutrient uptake outer membrane protein</fullName>
    </submittedName>
</protein>
<dbReference type="GO" id="GO:0009279">
    <property type="term" value="C:cell outer membrane"/>
    <property type="evidence" value="ECO:0007669"/>
    <property type="project" value="UniProtKB-SubCell"/>
</dbReference>
<dbReference type="RefSeq" id="WP_146781205.1">
    <property type="nucleotide sequence ID" value="NZ_CP042434.1"/>
</dbReference>
<sequence>MQKKLILYITISLLILSSCSKLLDIEPRNKIQAGVVLSDPNGVRSFLADLYYQAPIEDLVYFPRAGFNARGNTGSLSLSQYGMEAIHSEWPNWNEWAGDWWTKGYKLNRSINILIDAVPTLDISDEEKNNLLGEAHFLKAYTYFELAKRYGGVPILDKNQSYTTDFESLKVPRNTEKETWDYVLSECDKAVANLPEGYASQDETKRRATKWAAYALKSRAALFAASLCKYWDKAPLSGEAVTKKLVGMSASDANTYYNACIEASEAIINSGKFSLYKPDPANPAEAAKNFQALFTDPNVAPMEVIFLKGYGKIGEPLGHDYDGWNNPNQIGGSFPYRGRTNPILEFVDQYEDYGNPGHAAPIITTIDGKVSDNDGFNPTTNYLEFDHPEDIFADKDARFFSTIIYPDAIWKSTKIIIQGGVIRHDGTLMDSRGSYEYKGTTYYTYGKEQTNQYSGFDGSANDTRTGFLLRKFLNESWEINAWLQSTTDFADMRYAEVLLNYAEAVVESGNATKNTEAAALLNSIRFRAAHTTTIPLTLDNVLRERKVELSFENKEYWDLIRRRTFHTIFKNKIKTALVPMLDLRGDSPKYIFVRKKVAGANPNTAQLRDYYRSIPGTAGNGLIQNPEY</sequence>
<keyword evidence="4" id="KW-0472">Membrane</keyword>
<accession>A0A5B8VLB6</accession>
<dbReference type="InterPro" id="IPR011990">
    <property type="entry name" value="TPR-like_helical_dom_sf"/>
</dbReference>
<evidence type="ECO:0000256" key="2">
    <source>
        <dbReference type="ARBA" id="ARBA00006275"/>
    </source>
</evidence>
<reference evidence="8 9" key="1">
    <citation type="journal article" date="2017" name="Int. J. Syst. Evol. Microbiol.">
        <title>Arachidicoccus ginsenosidivorans sp. nov., with ginsenoside-converting activity isolated from ginseng cultivating soil.</title>
        <authorList>
            <person name="Siddiqi M.Z."/>
            <person name="Aslam Z."/>
            <person name="Im W.T."/>
        </authorList>
    </citation>
    <scope>NUCLEOTIDE SEQUENCE [LARGE SCALE GENOMIC DNA]</scope>
    <source>
        <strain evidence="8 9">Gsoil 809</strain>
    </source>
</reference>
<evidence type="ECO:0000256" key="4">
    <source>
        <dbReference type="ARBA" id="ARBA00023136"/>
    </source>
</evidence>
<dbReference type="Pfam" id="PF07980">
    <property type="entry name" value="SusD_RagB"/>
    <property type="match status" value="1"/>
</dbReference>
<dbReference type="Proteomes" id="UP000321291">
    <property type="component" value="Chromosome"/>
</dbReference>
<keyword evidence="3" id="KW-0732">Signal</keyword>
<feature type="domain" description="RagB/SusD" evidence="6">
    <location>
        <begin position="372"/>
        <end position="571"/>
    </location>
</feature>
<dbReference type="EMBL" id="CP042434">
    <property type="protein sequence ID" value="QEC71821.1"/>
    <property type="molecule type" value="Genomic_DNA"/>
</dbReference>
<dbReference type="AlphaFoldDB" id="A0A5B8VLB6"/>
<dbReference type="KEGG" id="agi:FSB73_09230"/>
<evidence type="ECO:0000256" key="3">
    <source>
        <dbReference type="ARBA" id="ARBA00022729"/>
    </source>
</evidence>
<dbReference type="Pfam" id="PF14322">
    <property type="entry name" value="SusD-like_3"/>
    <property type="match status" value="1"/>
</dbReference>
<dbReference type="PROSITE" id="PS51257">
    <property type="entry name" value="PROKAR_LIPOPROTEIN"/>
    <property type="match status" value="1"/>
</dbReference>
<evidence type="ECO:0000313" key="8">
    <source>
        <dbReference type="EMBL" id="QEC71821.1"/>
    </source>
</evidence>
<dbReference type="SUPFAM" id="SSF48452">
    <property type="entry name" value="TPR-like"/>
    <property type="match status" value="1"/>
</dbReference>
<evidence type="ECO:0000256" key="5">
    <source>
        <dbReference type="ARBA" id="ARBA00023237"/>
    </source>
</evidence>
<comment type="similarity">
    <text evidence="2">Belongs to the SusD family.</text>
</comment>
<evidence type="ECO:0000313" key="9">
    <source>
        <dbReference type="Proteomes" id="UP000321291"/>
    </source>
</evidence>
<dbReference type="Gene3D" id="1.25.40.390">
    <property type="match status" value="1"/>
</dbReference>
<evidence type="ECO:0000259" key="6">
    <source>
        <dbReference type="Pfam" id="PF07980"/>
    </source>
</evidence>
<keyword evidence="5" id="KW-0998">Cell outer membrane</keyword>
<name>A0A5B8VLB6_9BACT</name>
<proteinExistence type="inferred from homology"/>
<organism evidence="8 9">
    <name type="scientific">Arachidicoccus ginsenosidivorans</name>
    <dbReference type="NCBI Taxonomy" id="496057"/>
    <lineage>
        <taxon>Bacteria</taxon>
        <taxon>Pseudomonadati</taxon>
        <taxon>Bacteroidota</taxon>
        <taxon>Chitinophagia</taxon>
        <taxon>Chitinophagales</taxon>
        <taxon>Chitinophagaceae</taxon>
        <taxon>Arachidicoccus</taxon>
    </lineage>
</organism>